<dbReference type="InterPro" id="IPR026461">
    <property type="entry name" value="Trfase_2_rSAM/seldom_assoc"/>
</dbReference>
<dbReference type="PANTHER" id="PTHR43646">
    <property type="entry name" value="GLYCOSYLTRANSFERASE"/>
    <property type="match status" value="1"/>
</dbReference>
<proteinExistence type="predicted"/>
<dbReference type="InterPro" id="IPR029044">
    <property type="entry name" value="Nucleotide-diphossugar_trans"/>
</dbReference>
<keyword evidence="4" id="KW-0808">Transferase</keyword>
<dbReference type="NCBIfam" id="TIGR04283">
    <property type="entry name" value="glyco_like_mftF"/>
    <property type="match status" value="1"/>
</dbReference>
<dbReference type="Gene3D" id="3.90.550.10">
    <property type="entry name" value="Spore Coat Polysaccharide Biosynthesis Protein SpsA, Chain A"/>
    <property type="match status" value="1"/>
</dbReference>
<keyword evidence="2" id="KW-1003">Cell membrane</keyword>
<dbReference type="RefSeq" id="WP_379839865.1">
    <property type="nucleotide sequence ID" value="NZ_JBHRYQ010000001.1"/>
</dbReference>
<protein>
    <submittedName>
        <fullName evidence="7">TIGR04283 family arsenosugar biosynthesis glycosyltransferase</fullName>
    </submittedName>
</protein>
<dbReference type="SUPFAM" id="SSF53448">
    <property type="entry name" value="Nucleotide-diphospho-sugar transferases"/>
    <property type="match status" value="1"/>
</dbReference>
<keyword evidence="8" id="KW-1185">Reference proteome</keyword>
<dbReference type="PANTHER" id="PTHR43646:SF2">
    <property type="entry name" value="GLYCOSYLTRANSFERASE 2-LIKE DOMAIN-CONTAINING PROTEIN"/>
    <property type="match status" value="1"/>
</dbReference>
<dbReference type="Pfam" id="PF00535">
    <property type="entry name" value="Glycos_transf_2"/>
    <property type="match status" value="1"/>
</dbReference>
<name>A0ABV7Z2F6_9BACT</name>
<evidence type="ECO:0000256" key="3">
    <source>
        <dbReference type="ARBA" id="ARBA00022676"/>
    </source>
</evidence>
<evidence type="ECO:0000313" key="8">
    <source>
        <dbReference type="Proteomes" id="UP001595616"/>
    </source>
</evidence>
<accession>A0ABV7Z2F6</accession>
<dbReference type="InterPro" id="IPR001173">
    <property type="entry name" value="Glyco_trans_2-like"/>
</dbReference>
<dbReference type="Proteomes" id="UP001595616">
    <property type="component" value="Unassembled WGS sequence"/>
</dbReference>
<keyword evidence="5" id="KW-0472">Membrane</keyword>
<comment type="subcellular location">
    <subcellularLocation>
        <location evidence="1">Cell membrane</location>
    </subcellularLocation>
</comment>
<evidence type="ECO:0000256" key="2">
    <source>
        <dbReference type="ARBA" id="ARBA00022475"/>
    </source>
</evidence>
<dbReference type="EMBL" id="JBHRYQ010000001">
    <property type="protein sequence ID" value="MFC3812959.1"/>
    <property type="molecule type" value="Genomic_DNA"/>
</dbReference>
<evidence type="ECO:0000256" key="4">
    <source>
        <dbReference type="ARBA" id="ARBA00022679"/>
    </source>
</evidence>
<evidence type="ECO:0000256" key="1">
    <source>
        <dbReference type="ARBA" id="ARBA00004236"/>
    </source>
</evidence>
<evidence type="ECO:0000313" key="7">
    <source>
        <dbReference type="EMBL" id="MFC3812959.1"/>
    </source>
</evidence>
<evidence type="ECO:0000259" key="6">
    <source>
        <dbReference type="Pfam" id="PF00535"/>
    </source>
</evidence>
<reference evidence="8" key="1">
    <citation type="journal article" date="2019" name="Int. J. Syst. Evol. Microbiol.">
        <title>The Global Catalogue of Microorganisms (GCM) 10K type strain sequencing project: providing services to taxonomists for standard genome sequencing and annotation.</title>
        <authorList>
            <consortium name="The Broad Institute Genomics Platform"/>
            <consortium name="The Broad Institute Genome Sequencing Center for Infectious Disease"/>
            <person name="Wu L."/>
            <person name="Ma J."/>
        </authorList>
    </citation>
    <scope>NUCLEOTIDE SEQUENCE [LARGE SCALE GENOMIC DNA]</scope>
    <source>
        <strain evidence="8">CECT 7956</strain>
    </source>
</reference>
<comment type="caution">
    <text evidence="7">The sequence shown here is derived from an EMBL/GenBank/DDBJ whole genome shotgun (WGS) entry which is preliminary data.</text>
</comment>
<feature type="domain" description="Glycosyltransferase 2-like" evidence="6">
    <location>
        <begin position="4"/>
        <end position="121"/>
    </location>
</feature>
<sequence length="237" mass="27098">MLISIVIPTYNEESNISKLLNSIKSNFSGSIKEVLVVDSPSSSDQIQNVVSSFSFAKLLQAPKAGRAAQMNFGASKASGDVLYFVHADAVLPNGFLMDIHNAITFGADMGCFRFRFDSPRILLKINSYFTRFPFLWCRGGDQTLFVKKEVYHSLLGFDESYCIMEEYDFFRRAQGKYTFKVLENEVLVSDRKYQLNSYFKVQLANFKAMQSFMKGQKSPEKIKEEYDKTLNSNYQIL</sequence>
<organism evidence="7 8">
    <name type="scientific">Lacihabitans lacunae</name>
    <dbReference type="NCBI Taxonomy" id="1028214"/>
    <lineage>
        <taxon>Bacteria</taxon>
        <taxon>Pseudomonadati</taxon>
        <taxon>Bacteroidota</taxon>
        <taxon>Cytophagia</taxon>
        <taxon>Cytophagales</taxon>
        <taxon>Leadbetterellaceae</taxon>
        <taxon>Lacihabitans</taxon>
    </lineage>
</organism>
<keyword evidence="3" id="KW-0328">Glycosyltransferase</keyword>
<evidence type="ECO:0000256" key="5">
    <source>
        <dbReference type="ARBA" id="ARBA00023136"/>
    </source>
</evidence>
<gene>
    <name evidence="7" type="ORF">ACFOOI_20010</name>
</gene>